<proteinExistence type="predicted"/>
<organism evidence="2 3">
    <name type="scientific">Coniochaeta ligniaria NRRL 30616</name>
    <dbReference type="NCBI Taxonomy" id="1408157"/>
    <lineage>
        <taxon>Eukaryota</taxon>
        <taxon>Fungi</taxon>
        <taxon>Dikarya</taxon>
        <taxon>Ascomycota</taxon>
        <taxon>Pezizomycotina</taxon>
        <taxon>Sordariomycetes</taxon>
        <taxon>Sordariomycetidae</taxon>
        <taxon>Coniochaetales</taxon>
        <taxon>Coniochaetaceae</taxon>
        <taxon>Coniochaeta</taxon>
    </lineage>
</organism>
<dbReference type="Proteomes" id="UP000182658">
    <property type="component" value="Unassembled WGS sequence"/>
</dbReference>
<accession>A0A1J7I797</accession>
<name>A0A1J7I797_9PEZI</name>
<feature type="compositionally biased region" description="Polar residues" evidence="1">
    <location>
        <begin position="69"/>
        <end position="93"/>
    </location>
</feature>
<keyword evidence="3" id="KW-1185">Reference proteome</keyword>
<feature type="region of interest" description="Disordered" evidence="1">
    <location>
        <begin position="35"/>
        <end position="104"/>
    </location>
</feature>
<feature type="compositionally biased region" description="Polar residues" evidence="1">
    <location>
        <begin position="35"/>
        <end position="46"/>
    </location>
</feature>
<reference evidence="2 3" key="1">
    <citation type="submission" date="2016-10" db="EMBL/GenBank/DDBJ databases">
        <title>Draft genome sequence of Coniochaeta ligniaria NRRL30616, a lignocellulolytic fungus for bioabatement of inhibitors in plant biomass hydrolysates.</title>
        <authorList>
            <consortium name="DOE Joint Genome Institute"/>
            <person name="Jimenez D.J."/>
            <person name="Hector R.E."/>
            <person name="Riley R."/>
            <person name="Sun H."/>
            <person name="Grigoriev I.V."/>
            <person name="Van Elsas J.D."/>
            <person name="Nichols N.N."/>
        </authorList>
    </citation>
    <scope>NUCLEOTIDE SEQUENCE [LARGE SCALE GENOMIC DNA]</scope>
    <source>
        <strain evidence="2 3">NRRL 30616</strain>
    </source>
</reference>
<dbReference type="InParanoid" id="A0A1J7I797"/>
<gene>
    <name evidence="2" type="ORF">CONLIGDRAFT_693807</name>
</gene>
<evidence type="ECO:0000313" key="2">
    <source>
        <dbReference type="EMBL" id="OIW23243.1"/>
    </source>
</evidence>
<evidence type="ECO:0000256" key="1">
    <source>
        <dbReference type="SAM" id="MobiDB-lite"/>
    </source>
</evidence>
<protein>
    <submittedName>
        <fullName evidence="2">Uncharacterized protein</fullName>
    </submittedName>
</protein>
<evidence type="ECO:0000313" key="3">
    <source>
        <dbReference type="Proteomes" id="UP000182658"/>
    </source>
</evidence>
<sequence length="165" mass="17843">MPDCRLFHPQRLTLNCPTDLKRRICSETVDDHNASTAVRLSTSLRDTNTDDEGTTRGANPERYAIPQADSKSVSTPTLRVNASMPSGAATSASLPHERDSADRVSGQIDDLTIKILMRHAASSATTSTPTMASADVAAPHASKCNENDVVFDILSPRTTWMESDE</sequence>
<dbReference type="EMBL" id="KV875107">
    <property type="protein sequence ID" value="OIW23243.1"/>
    <property type="molecule type" value="Genomic_DNA"/>
</dbReference>
<dbReference type="AlphaFoldDB" id="A0A1J7I797"/>